<organism evidence="3 4">
    <name type="scientific">Boudabousia tangfeifanii</name>
    <dbReference type="NCBI Taxonomy" id="1912795"/>
    <lineage>
        <taxon>Bacteria</taxon>
        <taxon>Bacillati</taxon>
        <taxon>Actinomycetota</taxon>
        <taxon>Actinomycetes</taxon>
        <taxon>Actinomycetales</taxon>
        <taxon>Actinomycetaceae</taxon>
        <taxon>Boudabousia</taxon>
    </lineage>
</organism>
<dbReference type="PROSITE" id="PS00893">
    <property type="entry name" value="NUDIX_BOX"/>
    <property type="match status" value="1"/>
</dbReference>
<evidence type="ECO:0000256" key="1">
    <source>
        <dbReference type="ARBA" id="ARBA00022801"/>
    </source>
</evidence>
<dbReference type="Proteomes" id="UP000176288">
    <property type="component" value="Chromosome"/>
</dbReference>
<protein>
    <recommendedName>
        <fullName evidence="2">Nudix hydrolase domain-containing protein</fullName>
    </recommendedName>
</protein>
<sequence>MECLNEQPIQNAVRLWVKDQNNRWLFLSGADSLDRGRPSWLYTLGGRLEPGEDHLAALSRELREEVGWCVPLGHQVMPIWWRLAYRDFRINPYYVAEKHFYVDYEKLVNDPNFHLTTPSELVEINWLSEMDLREFAGRGREVFPTSWQQILQHIAKITTR</sequence>
<feature type="domain" description="Nudix hydrolase" evidence="2">
    <location>
        <begin position="8"/>
        <end position="150"/>
    </location>
</feature>
<dbReference type="InterPro" id="IPR015797">
    <property type="entry name" value="NUDIX_hydrolase-like_dom_sf"/>
</dbReference>
<dbReference type="Pfam" id="PF00293">
    <property type="entry name" value="NUDIX"/>
    <property type="match status" value="1"/>
</dbReference>
<dbReference type="Gene3D" id="3.90.79.10">
    <property type="entry name" value="Nucleoside Triphosphate Pyrophosphohydrolase"/>
    <property type="match status" value="1"/>
</dbReference>
<name>A0A1D9MKE5_9ACTO</name>
<proteinExistence type="predicted"/>
<reference evidence="3 4" key="1">
    <citation type="submission" date="2016-10" db="EMBL/GenBank/DDBJ databases">
        <title>Actinomyces aegypiusis sp. nov., isolated from the Aegypius monachus in Qinghai Tibet Plateau China.</title>
        <authorList>
            <person name="Wang Y."/>
        </authorList>
    </citation>
    <scope>NUCLEOTIDE SEQUENCE [LARGE SCALE GENOMIC DNA]</scope>
    <source>
        <strain evidence="3 4">VUL4_3</strain>
    </source>
</reference>
<dbReference type="InterPro" id="IPR000086">
    <property type="entry name" value="NUDIX_hydrolase_dom"/>
</dbReference>
<dbReference type="STRING" id="1912795.BK816_04565"/>
<evidence type="ECO:0000259" key="2">
    <source>
        <dbReference type="PROSITE" id="PS51462"/>
    </source>
</evidence>
<keyword evidence="1" id="KW-0378">Hydrolase</keyword>
<dbReference type="KEGG" id="avu:BK816_04565"/>
<gene>
    <name evidence="3" type="ORF">BK816_04565</name>
</gene>
<dbReference type="AlphaFoldDB" id="A0A1D9MKE5"/>
<dbReference type="GO" id="GO:0016787">
    <property type="term" value="F:hydrolase activity"/>
    <property type="evidence" value="ECO:0007669"/>
    <property type="project" value="UniProtKB-KW"/>
</dbReference>
<evidence type="ECO:0000313" key="4">
    <source>
        <dbReference type="Proteomes" id="UP000176288"/>
    </source>
</evidence>
<accession>A0A1D9MKE5</accession>
<dbReference type="PROSITE" id="PS51462">
    <property type="entry name" value="NUDIX"/>
    <property type="match status" value="1"/>
</dbReference>
<dbReference type="SUPFAM" id="SSF55811">
    <property type="entry name" value="Nudix"/>
    <property type="match status" value="1"/>
</dbReference>
<evidence type="ECO:0000313" key="3">
    <source>
        <dbReference type="EMBL" id="AOZ72659.1"/>
    </source>
</evidence>
<keyword evidence="4" id="KW-1185">Reference proteome</keyword>
<dbReference type="InterPro" id="IPR020084">
    <property type="entry name" value="NUDIX_hydrolase_CS"/>
</dbReference>
<dbReference type="OrthoDB" id="9804442at2"/>
<dbReference type="EMBL" id="CP017812">
    <property type="protein sequence ID" value="AOZ72659.1"/>
    <property type="molecule type" value="Genomic_DNA"/>
</dbReference>